<comment type="caution">
    <text evidence="2">The sequence shown here is derived from an EMBL/GenBank/DDBJ whole genome shotgun (WGS) entry which is preliminary data.</text>
</comment>
<keyword evidence="3" id="KW-1185">Reference proteome</keyword>
<keyword evidence="1" id="KW-0732">Signal</keyword>
<protein>
    <recommendedName>
        <fullName evidence="4">Secreted protein</fullName>
    </recommendedName>
</protein>
<name>A0AAD3TVJ7_9TREE</name>
<gene>
    <name evidence="2" type="ORF">CspeluHIS016_0405230</name>
</gene>
<reference evidence="2" key="1">
    <citation type="journal article" date="2023" name="BMC Genomics">
        <title>Chromosome-level genome assemblies of Cutaneotrichosporon spp. (Trichosporonales, Basidiomycota) reveal imbalanced evolution between nucleotide sequences and chromosome synteny.</title>
        <authorList>
            <person name="Kobayashi Y."/>
            <person name="Kayamori A."/>
            <person name="Aoki K."/>
            <person name="Shiwa Y."/>
            <person name="Matsutani M."/>
            <person name="Fujita N."/>
            <person name="Sugita T."/>
            <person name="Iwasaki W."/>
            <person name="Tanaka N."/>
            <person name="Takashima M."/>
        </authorList>
    </citation>
    <scope>NUCLEOTIDE SEQUENCE</scope>
    <source>
        <strain evidence="2">HIS016</strain>
    </source>
</reference>
<accession>A0AAD3TVJ7</accession>
<dbReference type="EMBL" id="BTCM01000004">
    <property type="protein sequence ID" value="GMK57689.1"/>
    <property type="molecule type" value="Genomic_DNA"/>
</dbReference>
<dbReference type="PANTHER" id="PTHR34724">
    <property type="entry name" value="OS12G0596101 PROTEIN"/>
    <property type="match status" value="1"/>
</dbReference>
<feature type="chain" id="PRO_5041928460" description="Secreted protein" evidence="1">
    <location>
        <begin position="20"/>
        <end position="89"/>
    </location>
</feature>
<feature type="signal peptide" evidence="1">
    <location>
        <begin position="1"/>
        <end position="19"/>
    </location>
</feature>
<organism evidence="2 3">
    <name type="scientific">Cutaneotrichosporon spelunceum</name>
    <dbReference type="NCBI Taxonomy" id="1672016"/>
    <lineage>
        <taxon>Eukaryota</taxon>
        <taxon>Fungi</taxon>
        <taxon>Dikarya</taxon>
        <taxon>Basidiomycota</taxon>
        <taxon>Agaricomycotina</taxon>
        <taxon>Tremellomycetes</taxon>
        <taxon>Trichosporonales</taxon>
        <taxon>Trichosporonaceae</taxon>
        <taxon>Cutaneotrichosporon</taxon>
    </lineage>
</organism>
<evidence type="ECO:0000313" key="3">
    <source>
        <dbReference type="Proteomes" id="UP001222932"/>
    </source>
</evidence>
<evidence type="ECO:0000256" key="1">
    <source>
        <dbReference type="SAM" id="SignalP"/>
    </source>
</evidence>
<dbReference type="Proteomes" id="UP001222932">
    <property type="component" value="Unassembled WGS sequence"/>
</dbReference>
<evidence type="ECO:0000313" key="2">
    <source>
        <dbReference type="EMBL" id="GMK57689.1"/>
    </source>
</evidence>
<sequence>MRSPLILLLLLQFAIMCHRMNCPNDGKPTWWGCGNHIEKVLADVPVEDRCTCEHVPIVNIPGAKFMKTVKKRNPEEKAPGASVPAHDGL</sequence>
<evidence type="ECO:0008006" key="4">
    <source>
        <dbReference type="Google" id="ProtNLM"/>
    </source>
</evidence>
<dbReference type="PANTHER" id="PTHR34724:SF2">
    <property type="entry name" value="OS12G0596101 PROTEIN"/>
    <property type="match status" value="1"/>
</dbReference>
<proteinExistence type="predicted"/>
<reference evidence="2" key="2">
    <citation type="submission" date="2023-06" db="EMBL/GenBank/DDBJ databases">
        <authorList>
            <person name="Kobayashi Y."/>
            <person name="Kayamori A."/>
            <person name="Aoki K."/>
            <person name="Shiwa Y."/>
            <person name="Fujita N."/>
            <person name="Sugita T."/>
            <person name="Iwasaki W."/>
            <person name="Tanaka N."/>
            <person name="Takashima M."/>
        </authorList>
    </citation>
    <scope>NUCLEOTIDE SEQUENCE</scope>
    <source>
        <strain evidence="2">HIS016</strain>
    </source>
</reference>
<dbReference type="AlphaFoldDB" id="A0AAD3TVJ7"/>